<reference evidence="2" key="1">
    <citation type="submission" date="2025-08" db="UniProtKB">
        <authorList>
            <consortium name="RefSeq"/>
        </authorList>
    </citation>
    <scope>IDENTIFICATION</scope>
</reference>
<name>A0A1S3YT15_TOBAC</name>
<sequence>MKKKLEEAKGLWLEILTEELWAHKTTMKTSRGETPYFLVYITEAVIQFEVGELSLRYSHESDTSNDENKRQDLDEIEERWDTMYIRMGAQKQQTERYYNKKQRFDYSRLETTCSKTKPRQTGIHENADWERTRTDRTRS</sequence>
<dbReference type="AlphaFoldDB" id="A0A1S3YT15"/>
<dbReference type="RefSeq" id="XP_016455381.1">
    <property type="nucleotide sequence ID" value="XM_016599895.1"/>
</dbReference>
<dbReference type="PANTHER" id="PTHR48475">
    <property type="entry name" value="RIBONUCLEASE H"/>
    <property type="match status" value="1"/>
</dbReference>
<proteinExistence type="predicted"/>
<gene>
    <name evidence="2" type="primary">LOC107779458</name>
</gene>
<accession>A0A1S3YT15</accession>
<dbReference type="PaxDb" id="4097-A0A1S3YT15"/>
<dbReference type="OrthoDB" id="5596291at2759"/>
<protein>
    <submittedName>
        <fullName evidence="2">Uncharacterized protein</fullName>
    </submittedName>
</protein>
<evidence type="ECO:0000313" key="2">
    <source>
        <dbReference type="RefSeq" id="XP_016455381.1"/>
    </source>
</evidence>
<dbReference type="PANTHER" id="PTHR48475:SF1">
    <property type="entry name" value="RNASE H TYPE-1 DOMAIN-CONTAINING PROTEIN"/>
    <property type="match status" value="1"/>
</dbReference>
<evidence type="ECO:0000256" key="1">
    <source>
        <dbReference type="SAM" id="MobiDB-lite"/>
    </source>
</evidence>
<feature type="region of interest" description="Disordered" evidence="1">
    <location>
        <begin position="110"/>
        <end position="139"/>
    </location>
</feature>
<dbReference type="KEGG" id="nta:107779458"/>
<feature type="compositionally biased region" description="Basic and acidic residues" evidence="1">
    <location>
        <begin position="125"/>
        <end position="139"/>
    </location>
</feature>
<dbReference type="STRING" id="4097.A0A1S3YT15"/>
<organism evidence="2">
    <name type="scientific">Nicotiana tabacum</name>
    <name type="common">Common tobacco</name>
    <dbReference type="NCBI Taxonomy" id="4097"/>
    <lineage>
        <taxon>Eukaryota</taxon>
        <taxon>Viridiplantae</taxon>
        <taxon>Streptophyta</taxon>
        <taxon>Embryophyta</taxon>
        <taxon>Tracheophyta</taxon>
        <taxon>Spermatophyta</taxon>
        <taxon>Magnoliopsida</taxon>
        <taxon>eudicotyledons</taxon>
        <taxon>Gunneridae</taxon>
        <taxon>Pentapetalae</taxon>
        <taxon>asterids</taxon>
        <taxon>lamiids</taxon>
        <taxon>Solanales</taxon>
        <taxon>Solanaceae</taxon>
        <taxon>Nicotianoideae</taxon>
        <taxon>Nicotianeae</taxon>
        <taxon>Nicotiana</taxon>
    </lineage>
</organism>